<dbReference type="KEGG" id="sbf:JCM31447_08110"/>
<sequence>MYLKSLVSVLSSAVSFSVFAQAENKKIDLFASAGYSFTNNLKAKIDNSGTQKLDSSANFGGELSLSALYSLPSLGLVTPVIGGGLHSAYITNKIKEDKLKMFWASAEANAGLKFNPVASLQVFTLANLGYAGISKISSDTDNSRLKNHYYYGATVIGTVPLTDAVSIGGSVSYNRHSAKFKDADVSLSYNQFTTALVLQYSI</sequence>
<evidence type="ECO:0000313" key="3">
    <source>
        <dbReference type="Proteomes" id="UP000291236"/>
    </source>
</evidence>
<reference evidence="2 3" key="1">
    <citation type="submission" date="2018-12" db="EMBL/GenBank/DDBJ databases">
        <title>Rubrispira sanarue gen. nov., sp., nov., a member of the order Silvanigrellales, isolated from a brackish lake in Hamamatsu Japan.</title>
        <authorList>
            <person name="Maejima Y."/>
            <person name="Iino T."/>
            <person name="Muraguchi Y."/>
            <person name="Fukuda K."/>
            <person name="Nojiri H."/>
            <person name="Ohkuma M."/>
            <person name="Moriuchi R."/>
            <person name="Dohra H."/>
            <person name="Kimbara K."/>
            <person name="Shintani M."/>
        </authorList>
    </citation>
    <scope>NUCLEOTIDE SEQUENCE [LARGE SCALE GENOMIC DNA]</scope>
    <source>
        <strain evidence="2 3">RF1110005</strain>
    </source>
</reference>
<keyword evidence="1" id="KW-0732">Signal</keyword>
<dbReference type="EMBL" id="AP019368">
    <property type="protein sequence ID" value="BBH52370.1"/>
    <property type="molecule type" value="Genomic_DNA"/>
</dbReference>
<accession>A0A4P2VKX1</accession>
<proteinExistence type="predicted"/>
<name>A0A4P2VKX1_FLUSA</name>
<feature type="signal peptide" evidence="1">
    <location>
        <begin position="1"/>
        <end position="20"/>
    </location>
</feature>
<feature type="chain" id="PRO_5020516216" description="Outer membrane protein beta-barrel domain-containing protein" evidence="1">
    <location>
        <begin position="21"/>
        <end position="202"/>
    </location>
</feature>
<evidence type="ECO:0008006" key="4">
    <source>
        <dbReference type="Google" id="ProtNLM"/>
    </source>
</evidence>
<evidence type="ECO:0000313" key="2">
    <source>
        <dbReference type="EMBL" id="BBH52370.1"/>
    </source>
</evidence>
<evidence type="ECO:0000256" key="1">
    <source>
        <dbReference type="SAM" id="SignalP"/>
    </source>
</evidence>
<organism evidence="2 3">
    <name type="scientific">Fluviispira sanaruensis</name>
    <dbReference type="NCBI Taxonomy" id="2493639"/>
    <lineage>
        <taxon>Bacteria</taxon>
        <taxon>Pseudomonadati</taxon>
        <taxon>Bdellovibrionota</taxon>
        <taxon>Oligoflexia</taxon>
        <taxon>Silvanigrellales</taxon>
        <taxon>Silvanigrellaceae</taxon>
        <taxon>Fluviispira</taxon>
    </lineage>
</organism>
<keyword evidence="3" id="KW-1185">Reference proteome</keyword>
<gene>
    <name evidence="2" type="ORF">JCM31447_08110</name>
</gene>
<dbReference type="AlphaFoldDB" id="A0A4P2VKX1"/>
<dbReference type="OrthoDB" id="5308856at2"/>
<dbReference type="RefSeq" id="WP_130606808.1">
    <property type="nucleotide sequence ID" value="NZ_AP019368.1"/>
</dbReference>
<dbReference type="Proteomes" id="UP000291236">
    <property type="component" value="Chromosome"/>
</dbReference>
<protein>
    <recommendedName>
        <fullName evidence="4">Outer membrane protein beta-barrel domain-containing protein</fullName>
    </recommendedName>
</protein>